<evidence type="ECO:0000313" key="11">
    <source>
        <dbReference type="Proteomes" id="UP000218267"/>
    </source>
</evidence>
<keyword evidence="11" id="KW-1185">Reference proteome</keyword>
<comment type="similarity">
    <text evidence="2 8">Belongs to the dihydrofolate reductase family.</text>
</comment>
<keyword evidence="4 8" id="KW-0554">One-carbon metabolism</keyword>
<accession>A0A1Y1CHA9</accession>
<evidence type="ECO:0000259" key="9">
    <source>
        <dbReference type="PROSITE" id="PS51330"/>
    </source>
</evidence>
<dbReference type="Pfam" id="PF00186">
    <property type="entry name" value="DHFR_1"/>
    <property type="match status" value="1"/>
</dbReference>
<dbReference type="Proteomes" id="UP000218267">
    <property type="component" value="Chromosome"/>
</dbReference>
<evidence type="ECO:0000256" key="5">
    <source>
        <dbReference type="ARBA" id="ARBA00022857"/>
    </source>
</evidence>
<reference evidence="10 11" key="1">
    <citation type="journal article" date="2018" name="Mar. Genomics">
        <title>Complete genome sequence of Marinifilaceae bacterium strain SPP2, isolated from the Antarctic marine sediment.</title>
        <authorList>
            <person name="Watanabe M."/>
            <person name="Kojima H."/>
            <person name="Fukui M."/>
        </authorList>
    </citation>
    <scope>NUCLEOTIDE SEQUENCE [LARGE SCALE GENOMIC DNA]</scope>
    <source>
        <strain evidence="10 11">SPP2</strain>
    </source>
</reference>
<dbReference type="PROSITE" id="PS51330">
    <property type="entry name" value="DHFR_2"/>
    <property type="match status" value="1"/>
</dbReference>
<dbReference type="UniPathway" id="UPA00077">
    <property type="reaction ID" value="UER00158"/>
</dbReference>
<sequence>MNVSIIVAVSRNLVIGKDNQLIWKLSADLKRFKALTTGHTVIMGRKTFDSIGKPLPNRTSIVVTRQKDYEIEGCIVVNSLEEAFEKAADQEEVFVIGGGAIYEEALAKANKVYYTKVHKNFEGDTFFPVLDLKEWESVKREDCYPDEKNEVPYSFIEYKRK</sequence>
<evidence type="ECO:0000256" key="8">
    <source>
        <dbReference type="PIRNR" id="PIRNR000194"/>
    </source>
</evidence>
<feature type="domain" description="DHFR" evidence="9">
    <location>
        <begin position="2"/>
        <end position="160"/>
    </location>
</feature>
<comment type="function">
    <text evidence="7 8">Key enzyme in folate metabolism. Catalyzes an essential reaction for de novo glycine and purine synthesis, and for DNA precursor synthesis.</text>
</comment>
<evidence type="ECO:0000256" key="4">
    <source>
        <dbReference type="ARBA" id="ARBA00022563"/>
    </source>
</evidence>
<protein>
    <recommendedName>
        <fullName evidence="3 8">Dihydrofolate reductase</fullName>
        <ecNumber evidence="3 8">1.5.1.3</ecNumber>
    </recommendedName>
</protein>
<evidence type="ECO:0000256" key="6">
    <source>
        <dbReference type="ARBA" id="ARBA00023002"/>
    </source>
</evidence>
<dbReference type="SUPFAM" id="SSF53597">
    <property type="entry name" value="Dihydrofolate reductase-like"/>
    <property type="match status" value="1"/>
</dbReference>
<name>A0A1Y1CHA9_9BACT</name>
<proteinExistence type="inferred from homology"/>
<comment type="pathway">
    <text evidence="1 8">Cofactor biosynthesis; tetrahydrofolate biosynthesis; 5,6,7,8-tetrahydrofolate from 7,8-dihydrofolate: step 1/1.</text>
</comment>
<evidence type="ECO:0000313" key="10">
    <source>
        <dbReference type="EMBL" id="BAX79714.1"/>
    </source>
</evidence>
<dbReference type="CDD" id="cd00209">
    <property type="entry name" value="DHFR"/>
    <property type="match status" value="1"/>
</dbReference>
<comment type="catalytic activity">
    <reaction evidence="8">
        <text>(6S)-5,6,7,8-tetrahydrofolate + NADP(+) = 7,8-dihydrofolate + NADPH + H(+)</text>
        <dbReference type="Rhea" id="RHEA:15009"/>
        <dbReference type="ChEBI" id="CHEBI:15378"/>
        <dbReference type="ChEBI" id="CHEBI:57451"/>
        <dbReference type="ChEBI" id="CHEBI:57453"/>
        <dbReference type="ChEBI" id="CHEBI:57783"/>
        <dbReference type="ChEBI" id="CHEBI:58349"/>
        <dbReference type="EC" id="1.5.1.3"/>
    </reaction>
</comment>
<dbReference type="PANTHER" id="PTHR48069:SF3">
    <property type="entry name" value="DIHYDROFOLATE REDUCTASE"/>
    <property type="match status" value="1"/>
</dbReference>
<dbReference type="EC" id="1.5.1.3" evidence="3 8"/>
<evidence type="ECO:0000256" key="1">
    <source>
        <dbReference type="ARBA" id="ARBA00004903"/>
    </source>
</evidence>
<dbReference type="GO" id="GO:0046654">
    <property type="term" value="P:tetrahydrofolate biosynthetic process"/>
    <property type="evidence" value="ECO:0007669"/>
    <property type="project" value="UniProtKB-UniPathway"/>
</dbReference>
<keyword evidence="6 8" id="KW-0560">Oxidoreductase</keyword>
<dbReference type="GO" id="GO:0004146">
    <property type="term" value="F:dihydrofolate reductase activity"/>
    <property type="evidence" value="ECO:0007669"/>
    <property type="project" value="UniProtKB-EC"/>
</dbReference>
<gene>
    <name evidence="10" type="ORF">ALGA_1330</name>
</gene>
<dbReference type="FunFam" id="3.40.430.10:FF:000001">
    <property type="entry name" value="Dihydrofolate reductase"/>
    <property type="match status" value="1"/>
</dbReference>
<dbReference type="GO" id="GO:0070401">
    <property type="term" value="F:NADP+ binding"/>
    <property type="evidence" value="ECO:0007669"/>
    <property type="project" value="UniProtKB-ARBA"/>
</dbReference>
<dbReference type="RefSeq" id="WP_096428604.1">
    <property type="nucleotide sequence ID" value="NZ_AP018042.1"/>
</dbReference>
<evidence type="ECO:0000256" key="3">
    <source>
        <dbReference type="ARBA" id="ARBA00012856"/>
    </source>
</evidence>
<dbReference type="InterPro" id="IPR001796">
    <property type="entry name" value="DHFR_dom"/>
</dbReference>
<keyword evidence="5 8" id="KW-0521">NADP</keyword>
<dbReference type="GO" id="GO:0046655">
    <property type="term" value="P:folic acid metabolic process"/>
    <property type="evidence" value="ECO:0007669"/>
    <property type="project" value="TreeGrafter"/>
</dbReference>
<dbReference type="GO" id="GO:0005829">
    <property type="term" value="C:cytosol"/>
    <property type="evidence" value="ECO:0007669"/>
    <property type="project" value="TreeGrafter"/>
</dbReference>
<dbReference type="PANTHER" id="PTHR48069">
    <property type="entry name" value="DIHYDROFOLATE REDUCTASE"/>
    <property type="match status" value="1"/>
</dbReference>
<dbReference type="AlphaFoldDB" id="A0A1Y1CHA9"/>
<dbReference type="GO" id="GO:0006730">
    <property type="term" value="P:one-carbon metabolic process"/>
    <property type="evidence" value="ECO:0007669"/>
    <property type="project" value="UniProtKB-KW"/>
</dbReference>
<dbReference type="InterPro" id="IPR024072">
    <property type="entry name" value="DHFR-like_dom_sf"/>
</dbReference>
<dbReference type="Gene3D" id="3.40.430.10">
    <property type="entry name" value="Dihydrofolate Reductase, subunit A"/>
    <property type="match status" value="1"/>
</dbReference>
<dbReference type="OrthoDB" id="9804315at2"/>
<dbReference type="KEGG" id="mbas:ALGA_1330"/>
<dbReference type="GO" id="GO:0046452">
    <property type="term" value="P:dihydrofolate metabolic process"/>
    <property type="evidence" value="ECO:0007669"/>
    <property type="project" value="TreeGrafter"/>
</dbReference>
<organism evidence="10 11">
    <name type="scientific">Labilibaculum antarcticum</name>
    <dbReference type="NCBI Taxonomy" id="1717717"/>
    <lineage>
        <taxon>Bacteria</taxon>
        <taxon>Pseudomonadati</taxon>
        <taxon>Bacteroidota</taxon>
        <taxon>Bacteroidia</taxon>
        <taxon>Marinilabiliales</taxon>
        <taxon>Marinifilaceae</taxon>
        <taxon>Labilibaculum</taxon>
    </lineage>
</organism>
<dbReference type="PIRSF" id="PIRSF000194">
    <property type="entry name" value="DHFR"/>
    <property type="match status" value="1"/>
</dbReference>
<evidence type="ECO:0000256" key="7">
    <source>
        <dbReference type="ARBA" id="ARBA00025067"/>
    </source>
</evidence>
<dbReference type="PRINTS" id="PR00070">
    <property type="entry name" value="DHFR"/>
</dbReference>
<reference evidence="11" key="2">
    <citation type="journal article" date="2020" name="Antonie Van Leeuwenhoek">
        <title>Labilibaculum antarcticum sp. nov., a novel facultative anaerobic, psychrotorelant bacterium isolated from marine sediment of Antarctica.</title>
        <authorList>
            <person name="Watanabe M."/>
            <person name="Kojima H."/>
            <person name="Fukui M."/>
        </authorList>
    </citation>
    <scope>NUCLEOTIDE SEQUENCE [LARGE SCALE GENOMIC DNA]</scope>
    <source>
        <strain evidence="11">SPP2</strain>
    </source>
</reference>
<dbReference type="EMBL" id="AP018042">
    <property type="protein sequence ID" value="BAX79714.1"/>
    <property type="molecule type" value="Genomic_DNA"/>
</dbReference>
<evidence type="ECO:0000256" key="2">
    <source>
        <dbReference type="ARBA" id="ARBA00009539"/>
    </source>
</evidence>
<dbReference type="InterPro" id="IPR012259">
    <property type="entry name" value="DHFR"/>
</dbReference>